<evidence type="ECO:0000256" key="2">
    <source>
        <dbReference type="ARBA" id="ARBA00023125"/>
    </source>
</evidence>
<dbReference type="PRINTS" id="PR00032">
    <property type="entry name" value="HTHARAC"/>
</dbReference>
<evidence type="ECO:0000259" key="4">
    <source>
        <dbReference type="PROSITE" id="PS01124"/>
    </source>
</evidence>
<dbReference type="Pfam" id="PF12833">
    <property type="entry name" value="HTH_18"/>
    <property type="match status" value="1"/>
</dbReference>
<dbReference type="STRING" id="37928.SAMN04489742_1625"/>
<dbReference type="InterPro" id="IPR050204">
    <property type="entry name" value="AraC_XylS_family_regulators"/>
</dbReference>
<keyword evidence="2 5" id="KW-0238">DNA-binding</keyword>
<dbReference type="SUPFAM" id="SSF46689">
    <property type="entry name" value="Homeodomain-like"/>
    <property type="match status" value="1"/>
</dbReference>
<dbReference type="InterPro" id="IPR018060">
    <property type="entry name" value="HTH_AraC"/>
</dbReference>
<dbReference type="InterPro" id="IPR020449">
    <property type="entry name" value="Tscrpt_reg_AraC-type_HTH"/>
</dbReference>
<dbReference type="GO" id="GO:0003700">
    <property type="term" value="F:DNA-binding transcription factor activity"/>
    <property type="evidence" value="ECO:0007669"/>
    <property type="project" value="InterPro"/>
</dbReference>
<keyword evidence="1" id="KW-0805">Transcription regulation</keyword>
<dbReference type="InterPro" id="IPR035418">
    <property type="entry name" value="AraC-bd_2"/>
</dbReference>
<keyword evidence="6" id="KW-1185">Reference proteome</keyword>
<evidence type="ECO:0000256" key="3">
    <source>
        <dbReference type="ARBA" id="ARBA00023163"/>
    </source>
</evidence>
<feature type="domain" description="HTH araC/xylS-type" evidence="4">
    <location>
        <begin position="220"/>
        <end position="321"/>
    </location>
</feature>
<dbReference type="PROSITE" id="PS01124">
    <property type="entry name" value="HTH_ARAC_FAMILY_2"/>
    <property type="match status" value="1"/>
</dbReference>
<reference evidence="5 6" key="1">
    <citation type="submission" date="2016-10" db="EMBL/GenBank/DDBJ databases">
        <authorList>
            <person name="de Groot N.N."/>
        </authorList>
    </citation>
    <scope>NUCLEOTIDE SEQUENCE [LARGE SCALE GENOMIC DNA]</scope>
    <source>
        <strain evidence="5 6">DSM 20117</strain>
    </source>
</reference>
<evidence type="ECO:0000313" key="5">
    <source>
        <dbReference type="EMBL" id="SDQ56623.1"/>
    </source>
</evidence>
<sequence length="328" mass="36416">MNNSAVAMAGPGLGVQTTVTRTIDEFADLLRNSVMPLAVKSRHSSAFVGRMRAAGRGRVFCYEVTAPEHTIERTPELIKESAVGEYYKVSLMLQGESMVMQDSREAVLRQGDIAIYDTTRPYSLLSSEGARTAIVMFPREMIALPPELVGQLTAVRFDRSQGLAASVSPFMTQLMMQLDQFARPGGSRLPHNIVDLLGTMLVSELDLAPTETSHGSQLLRQIMSYIEDNLSVPDLRPGTIAAAHFISPRYLQMLFQRNGVTVSSWIRERRLERCHRDLADPSHASDSVTALAARWGFLEPAHFSRTYKKRFGVSPRETRVAVSERMAA</sequence>
<dbReference type="AlphaFoldDB" id="A0A1H1BXH5"/>
<keyword evidence="3" id="KW-0804">Transcription</keyword>
<dbReference type="Pfam" id="PF14525">
    <property type="entry name" value="AraC_binding_2"/>
    <property type="match status" value="1"/>
</dbReference>
<protein>
    <submittedName>
        <fullName evidence="5">AraC-type DNA-binding protein</fullName>
    </submittedName>
</protein>
<dbReference type="PANTHER" id="PTHR46796:SF6">
    <property type="entry name" value="ARAC SUBFAMILY"/>
    <property type="match status" value="1"/>
</dbReference>
<dbReference type="Proteomes" id="UP000181917">
    <property type="component" value="Unassembled WGS sequence"/>
</dbReference>
<evidence type="ECO:0000256" key="1">
    <source>
        <dbReference type="ARBA" id="ARBA00023015"/>
    </source>
</evidence>
<dbReference type="InterPro" id="IPR009057">
    <property type="entry name" value="Homeodomain-like_sf"/>
</dbReference>
<dbReference type="RefSeq" id="WP_211482289.1">
    <property type="nucleotide sequence ID" value="NZ_CP018863.1"/>
</dbReference>
<dbReference type="GO" id="GO:0043565">
    <property type="term" value="F:sequence-specific DNA binding"/>
    <property type="evidence" value="ECO:0007669"/>
    <property type="project" value="InterPro"/>
</dbReference>
<dbReference type="Gene3D" id="1.10.10.60">
    <property type="entry name" value="Homeodomain-like"/>
    <property type="match status" value="1"/>
</dbReference>
<dbReference type="EMBL" id="FNKH01000002">
    <property type="protein sequence ID" value="SDQ56623.1"/>
    <property type="molecule type" value="Genomic_DNA"/>
</dbReference>
<accession>A0A1H1BXH5</accession>
<gene>
    <name evidence="5" type="ORF">SAMN04489742_1625</name>
</gene>
<organism evidence="5 6">
    <name type="scientific">Crystallibacter crystallopoietes</name>
    <dbReference type="NCBI Taxonomy" id="37928"/>
    <lineage>
        <taxon>Bacteria</taxon>
        <taxon>Bacillati</taxon>
        <taxon>Actinomycetota</taxon>
        <taxon>Actinomycetes</taxon>
        <taxon>Micrococcales</taxon>
        <taxon>Micrococcaceae</taxon>
        <taxon>Crystallibacter</taxon>
    </lineage>
</organism>
<dbReference type="SMART" id="SM00342">
    <property type="entry name" value="HTH_ARAC"/>
    <property type="match status" value="1"/>
</dbReference>
<name>A0A1H1BXH5_9MICC</name>
<proteinExistence type="predicted"/>
<dbReference type="PANTHER" id="PTHR46796">
    <property type="entry name" value="HTH-TYPE TRANSCRIPTIONAL ACTIVATOR RHAS-RELATED"/>
    <property type="match status" value="1"/>
</dbReference>
<evidence type="ECO:0000313" key="6">
    <source>
        <dbReference type="Proteomes" id="UP000181917"/>
    </source>
</evidence>